<protein>
    <recommendedName>
        <fullName evidence="2">CCHC-type domain-containing protein</fullName>
    </recommendedName>
</protein>
<organism evidence="3 4">
    <name type="scientific">Mikania micrantha</name>
    <name type="common">bitter vine</name>
    <dbReference type="NCBI Taxonomy" id="192012"/>
    <lineage>
        <taxon>Eukaryota</taxon>
        <taxon>Viridiplantae</taxon>
        <taxon>Streptophyta</taxon>
        <taxon>Embryophyta</taxon>
        <taxon>Tracheophyta</taxon>
        <taxon>Spermatophyta</taxon>
        <taxon>Magnoliopsida</taxon>
        <taxon>eudicotyledons</taxon>
        <taxon>Gunneridae</taxon>
        <taxon>Pentapetalae</taxon>
        <taxon>asterids</taxon>
        <taxon>campanulids</taxon>
        <taxon>Asterales</taxon>
        <taxon>Asteraceae</taxon>
        <taxon>Asteroideae</taxon>
        <taxon>Heliantheae alliance</taxon>
        <taxon>Eupatorieae</taxon>
        <taxon>Mikania</taxon>
    </lineage>
</organism>
<dbReference type="SUPFAM" id="SSF57756">
    <property type="entry name" value="Retrovirus zinc finger-like domains"/>
    <property type="match status" value="1"/>
</dbReference>
<dbReference type="GO" id="GO:0003676">
    <property type="term" value="F:nucleic acid binding"/>
    <property type="evidence" value="ECO:0007669"/>
    <property type="project" value="InterPro"/>
</dbReference>
<keyword evidence="1" id="KW-0479">Metal-binding</keyword>
<proteinExistence type="predicted"/>
<dbReference type="AlphaFoldDB" id="A0A5N6NZA6"/>
<dbReference type="OrthoDB" id="1751882at2759"/>
<dbReference type="Pfam" id="PF00098">
    <property type="entry name" value="zf-CCHC"/>
    <property type="match status" value="1"/>
</dbReference>
<dbReference type="GO" id="GO:0008270">
    <property type="term" value="F:zinc ion binding"/>
    <property type="evidence" value="ECO:0007669"/>
    <property type="project" value="UniProtKB-KW"/>
</dbReference>
<comment type="caution">
    <text evidence="3">The sequence shown here is derived from an EMBL/GenBank/DDBJ whole genome shotgun (WGS) entry which is preliminary data.</text>
</comment>
<dbReference type="InterPro" id="IPR036875">
    <property type="entry name" value="Znf_CCHC_sf"/>
</dbReference>
<dbReference type="InterPro" id="IPR001878">
    <property type="entry name" value="Znf_CCHC"/>
</dbReference>
<feature type="domain" description="CCHC-type" evidence="2">
    <location>
        <begin position="249"/>
        <end position="264"/>
    </location>
</feature>
<dbReference type="PROSITE" id="PS50158">
    <property type="entry name" value="ZF_CCHC"/>
    <property type="match status" value="1"/>
</dbReference>
<sequence length="306" mass="34163">MAWCMADTFAFYESKRPGGHIYMGGYVTHIARRLGVFGADVKASMTAHYRPDRIGRATLSAMRIATDIRGVEFRICLQRGVPWVLQQLPLPGPQPHDHGEVRAAPVGVLLQPLPRGRRLVFRDPGLRDQSQRLDRLEDFVAWKSAVLVAVAMHLGVSIPPLPQPRHYKPKFNSNQYTGYNRNQFQQHNSQAFRFGNPKPPQNKPNQNRTIVPYVNNRAQPLNQYPNPPPPCTTCGKPHRGICRFTRGLCFRCGQTGHLVKDCPQPDTRANIGGNPGRSTSGGRVFSLTAHDAAKTPGANFCKVKFL</sequence>
<keyword evidence="1" id="KW-0862">Zinc</keyword>
<dbReference type="SMART" id="SM00343">
    <property type="entry name" value="ZnF_C2HC"/>
    <property type="match status" value="1"/>
</dbReference>
<dbReference type="Gene3D" id="4.10.60.10">
    <property type="entry name" value="Zinc finger, CCHC-type"/>
    <property type="match status" value="1"/>
</dbReference>
<evidence type="ECO:0000313" key="3">
    <source>
        <dbReference type="EMBL" id="KAD5508604.1"/>
    </source>
</evidence>
<evidence type="ECO:0000256" key="1">
    <source>
        <dbReference type="PROSITE-ProRule" id="PRU00047"/>
    </source>
</evidence>
<accession>A0A5N6NZA6</accession>
<dbReference type="EMBL" id="SZYD01000008">
    <property type="protein sequence ID" value="KAD5508604.1"/>
    <property type="molecule type" value="Genomic_DNA"/>
</dbReference>
<evidence type="ECO:0000313" key="4">
    <source>
        <dbReference type="Proteomes" id="UP000326396"/>
    </source>
</evidence>
<keyword evidence="1" id="KW-0863">Zinc-finger</keyword>
<keyword evidence="4" id="KW-1185">Reference proteome</keyword>
<reference evidence="3 4" key="1">
    <citation type="submission" date="2019-05" db="EMBL/GenBank/DDBJ databases">
        <title>Mikania micrantha, genome provides insights into the molecular mechanism of rapid growth.</title>
        <authorList>
            <person name="Liu B."/>
        </authorList>
    </citation>
    <scope>NUCLEOTIDE SEQUENCE [LARGE SCALE GENOMIC DNA]</scope>
    <source>
        <strain evidence="3">NLD-2019</strain>
        <tissue evidence="3">Leaf</tissue>
    </source>
</reference>
<dbReference type="Proteomes" id="UP000326396">
    <property type="component" value="Linkage Group LG16"/>
</dbReference>
<gene>
    <name evidence="3" type="ORF">E3N88_16307</name>
</gene>
<evidence type="ECO:0000259" key="2">
    <source>
        <dbReference type="PROSITE" id="PS50158"/>
    </source>
</evidence>
<name>A0A5N6NZA6_9ASTR</name>